<dbReference type="RefSeq" id="WP_145049962.1">
    <property type="nucleotide sequence ID" value="NZ_CP036433.1"/>
</dbReference>
<feature type="domain" description="DUF6868" evidence="2">
    <location>
        <begin position="10"/>
        <end position="84"/>
    </location>
</feature>
<evidence type="ECO:0000256" key="1">
    <source>
        <dbReference type="SAM" id="Phobius"/>
    </source>
</evidence>
<protein>
    <recommendedName>
        <fullName evidence="2">DUF6868 domain-containing protein</fullName>
    </recommendedName>
</protein>
<dbReference type="InterPro" id="IPR049220">
    <property type="entry name" value="DUF6868"/>
</dbReference>
<sequence>MNDSTRSLLNTLSQVLLRCWILGTLLLVLMLGAILLLGSTIHTLHGSMFSLTAHELDLILYCSMGLLKLAVLSLFFIPWLAIRLTLLKQA</sequence>
<proteinExistence type="predicted"/>
<keyword evidence="1" id="KW-0812">Transmembrane</keyword>
<evidence type="ECO:0000313" key="4">
    <source>
        <dbReference type="Proteomes" id="UP000317648"/>
    </source>
</evidence>
<organism evidence="3 4">
    <name type="scientific">Lignipirellula cremea</name>
    <dbReference type="NCBI Taxonomy" id="2528010"/>
    <lineage>
        <taxon>Bacteria</taxon>
        <taxon>Pseudomonadati</taxon>
        <taxon>Planctomycetota</taxon>
        <taxon>Planctomycetia</taxon>
        <taxon>Pirellulales</taxon>
        <taxon>Pirellulaceae</taxon>
        <taxon>Lignipirellula</taxon>
    </lineage>
</organism>
<evidence type="ECO:0000313" key="3">
    <source>
        <dbReference type="EMBL" id="QDU93286.1"/>
    </source>
</evidence>
<dbReference type="OrthoDB" id="288456at2"/>
<dbReference type="KEGG" id="lcre:Pla8534_10660"/>
<accession>A0A518DN68</accession>
<feature type="transmembrane region" description="Helical" evidence="1">
    <location>
        <begin position="15"/>
        <end position="38"/>
    </location>
</feature>
<dbReference type="AlphaFoldDB" id="A0A518DN68"/>
<reference evidence="3 4" key="1">
    <citation type="submission" date="2019-02" db="EMBL/GenBank/DDBJ databases">
        <title>Deep-cultivation of Planctomycetes and their phenomic and genomic characterization uncovers novel biology.</title>
        <authorList>
            <person name="Wiegand S."/>
            <person name="Jogler M."/>
            <person name="Boedeker C."/>
            <person name="Pinto D."/>
            <person name="Vollmers J."/>
            <person name="Rivas-Marin E."/>
            <person name="Kohn T."/>
            <person name="Peeters S.H."/>
            <person name="Heuer A."/>
            <person name="Rast P."/>
            <person name="Oberbeckmann S."/>
            <person name="Bunk B."/>
            <person name="Jeske O."/>
            <person name="Meyerdierks A."/>
            <person name="Storesund J.E."/>
            <person name="Kallscheuer N."/>
            <person name="Luecker S."/>
            <person name="Lage O.M."/>
            <person name="Pohl T."/>
            <person name="Merkel B.J."/>
            <person name="Hornburger P."/>
            <person name="Mueller R.-W."/>
            <person name="Bruemmer F."/>
            <person name="Labrenz M."/>
            <person name="Spormann A.M."/>
            <person name="Op den Camp H."/>
            <person name="Overmann J."/>
            <person name="Amann R."/>
            <person name="Jetten M.S.M."/>
            <person name="Mascher T."/>
            <person name="Medema M.H."/>
            <person name="Devos D.P."/>
            <person name="Kaster A.-K."/>
            <person name="Ovreas L."/>
            <person name="Rohde M."/>
            <person name="Galperin M.Y."/>
            <person name="Jogler C."/>
        </authorList>
    </citation>
    <scope>NUCLEOTIDE SEQUENCE [LARGE SCALE GENOMIC DNA]</scope>
    <source>
        <strain evidence="3 4">Pla85_3_4</strain>
    </source>
</reference>
<dbReference type="EMBL" id="CP036433">
    <property type="protein sequence ID" value="QDU93286.1"/>
    <property type="molecule type" value="Genomic_DNA"/>
</dbReference>
<evidence type="ECO:0000259" key="2">
    <source>
        <dbReference type="Pfam" id="PF21742"/>
    </source>
</evidence>
<keyword evidence="4" id="KW-1185">Reference proteome</keyword>
<keyword evidence="1" id="KW-1133">Transmembrane helix</keyword>
<name>A0A518DN68_9BACT</name>
<gene>
    <name evidence="3" type="ORF">Pla8534_10660</name>
</gene>
<keyword evidence="1" id="KW-0472">Membrane</keyword>
<dbReference type="Proteomes" id="UP000317648">
    <property type="component" value="Chromosome"/>
</dbReference>
<dbReference type="Pfam" id="PF21742">
    <property type="entry name" value="DUF6868"/>
    <property type="match status" value="1"/>
</dbReference>
<feature type="transmembrane region" description="Helical" evidence="1">
    <location>
        <begin position="58"/>
        <end position="82"/>
    </location>
</feature>